<protein>
    <submittedName>
        <fullName evidence="9">Class I SAM-dependent rRNA methyltransferase</fullName>
    </submittedName>
</protein>
<dbReference type="GO" id="GO:0032259">
    <property type="term" value="P:methylation"/>
    <property type="evidence" value="ECO:0007669"/>
    <property type="project" value="UniProtKB-KW"/>
</dbReference>
<keyword evidence="3 9" id="KW-0489">Methyltransferase</keyword>
<keyword evidence="2" id="KW-0963">Cytoplasm</keyword>
<dbReference type="CDD" id="cd02440">
    <property type="entry name" value="AdoMet_MTases"/>
    <property type="match status" value="1"/>
</dbReference>
<evidence type="ECO:0000256" key="1">
    <source>
        <dbReference type="ARBA" id="ARBA00004496"/>
    </source>
</evidence>
<evidence type="ECO:0000256" key="3">
    <source>
        <dbReference type="ARBA" id="ARBA00022603"/>
    </source>
</evidence>
<feature type="domain" description="RlmI-like PUA" evidence="8">
    <location>
        <begin position="7"/>
        <end position="68"/>
    </location>
</feature>
<evidence type="ECO:0000256" key="4">
    <source>
        <dbReference type="ARBA" id="ARBA00022679"/>
    </source>
</evidence>
<dbReference type="Gene3D" id="3.30.750.80">
    <property type="entry name" value="RNA methyltransferase domain (HRMD) like"/>
    <property type="match status" value="1"/>
</dbReference>
<proteinExistence type="inferred from homology"/>
<dbReference type="InterPro" id="IPR029063">
    <property type="entry name" value="SAM-dependent_MTases_sf"/>
</dbReference>
<name>A0A6M5Y853_9BACT</name>
<dbReference type="InterPro" id="IPR015947">
    <property type="entry name" value="PUA-like_sf"/>
</dbReference>
<comment type="similarity">
    <text evidence="6">Belongs to the methyltransferase superfamily. RlmI family.</text>
</comment>
<evidence type="ECO:0000256" key="2">
    <source>
        <dbReference type="ARBA" id="ARBA00022490"/>
    </source>
</evidence>
<dbReference type="GO" id="GO:0008168">
    <property type="term" value="F:methyltransferase activity"/>
    <property type="evidence" value="ECO:0007669"/>
    <property type="project" value="UniProtKB-KW"/>
</dbReference>
<dbReference type="PANTHER" id="PTHR42873:SF1">
    <property type="entry name" value="S-ADENOSYLMETHIONINE-DEPENDENT METHYLTRANSFERASE DOMAIN-CONTAINING PROTEIN"/>
    <property type="match status" value="1"/>
</dbReference>
<dbReference type="PROSITE" id="PS50890">
    <property type="entry name" value="PUA"/>
    <property type="match status" value="1"/>
</dbReference>
<evidence type="ECO:0000259" key="8">
    <source>
        <dbReference type="Pfam" id="PF17785"/>
    </source>
</evidence>
<dbReference type="RefSeq" id="WP_171739395.1">
    <property type="nucleotide sequence ID" value="NZ_CP053435.1"/>
</dbReference>
<dbReference type="Proteomes" id="UP000502756">
    <property type="component" value="Chromosome"/>
</dbReference>
<comment type="subcellular location">
    <subcellularLocation>
        <location evidence="1">Cytoplasm</location>
    </subcellularLocation>
</comment>
<dbReference type="InterPro" id="IPR041532">
    <property type="entry name" value="RlmI-like_PUA"/>
</dbReference>
<dbReference type="InterPro" id="IPR019614">
    <property type="entry name" value="SAM-dep_methyl-trfase"/>
</dbReference>
<keyword evidence="10" id="KW-1185">Reference proteome</keyword>
<dbReference type="SUPFAM" id="SSF53335">
    <property type="entry name" value="S-adenosyl-L-methionine-dependent methyltransferases"/>
    <property type="match status" value="1"/>
</dbReference>
<sequence length="404" mass="44882">MTFSKLFLQAGRDEAVRRFHPWVFSRAIGRYEGNLEDGDVVEVYDNKKKYLATGHYHDGSIAVRIFSFGATAGGPVTPDLAYWTQKLTHIRSIRQAIVDAESTNCYRLVHGEGDGCTGLIVDMYNGVAVLQAHSIGMHRERQLITDALKAVFSDELKAVYDKSADTLPDEYGAGVTNSYLYGRTPVPHPVQENGNTFLVDWITGQKTGFFLDQRDNRALLARYAQGKKVLNAFCYSGGFSVYALQAGASLVHSVDVSQKAIDLTNQNVAANFGEAENRQRIGEHEAYAEDVMHYLKAHDHQYDVVVLDPPAFAKSLSARHRAVQGYKRLNAEGMRRVAKGGILFTFSCSQVVDRELFYNTIVAAAIEAGRQVRVLHHLSQPADHPVSLFHPEGGYLKGLVLWVE</sequence>
<accession>A0A6M5Y853</accession>
<dbReference type="GO" id="GO:0003723">
    <property type="term" value="F:RNA binding"/>
    <property type="evidence" value="ECO:0007669"/>
    <property type="project" value="InterPro"/>
</dbReference>
<dbReference type="Gene3D" id="3.40.50.150">
    <property type="entry name" value="Vaccinia Virus protein VP39"/>
    <property type="match status" value="1"/>
</dbReference>
<dbReference type="KEGG" id="stae:HNV11_09270"/>
<gene>
    <name evidence="9" type="ORF">HNV11_09270</name>
</gene>
<dbReference type="Gene3D" id="2.30.130.10">
    <property type="entry name" value="PUA domain"/>
    <property type="match status" value="1"/>
</dbReference>
<dbReference type="AlphaFoldDB" id="A0A6M5Y853"/>
<keyword evidence="4 9" id="KW-0808">Transferase</keyword>
<dbReference type="CDD" id="cd11572">
    <property type="entry name" value="RlmI_M_like"/>
    <property type="match status" value="1"/>
</dbReference>
<dbReference type="InterPro" id="IPR036974">
    <property type="entry name" value="PUA_sf"/>
</dbReference>
<dbReference type="CDD" id="cd21153">
    <property type="entry name" value="PUA_RlmI"/>
    <property type="match status" value="1"/>
</dbReference>
<dbReference type="Pfam" id="PF17785">
    <property type="entry name" value="PUA_3"/>
    <property type="match status" value="1"/>
</dbReference>
<evidence type="ECO:0000313" key="10">
    <source>
        <dbReference type="Proteomes" id="UP000502756"/>
    </source>
</evidence>
<dbReference type="Pfam" id="PF10672">
    <property type="entry name" value="Methyltrans_SAM"/>
    <property type="match status" value="1"/>
</dbReference>
<evidence type="ECO:0000256" key="6">
    <source>
        <dbReference type="ARBA" id="ARBA00038091"/>
    </source>
</evidence>
<reference evidence="9 10" key="1">
    <citation type="submission" date="2020-05" db="EMBL/GenBank/DDBJ databases">
        <title>Genome sequencing of Spirosoma sp. TS118.</title>
        <authorList>
            <person name="Lee J.-H."/>
            <person name="Jeong S."/>
            <person name="Zhao L."/>
            <person name="Jung J.-H."/>
            <person name="Kim M.-K."/>
            <person name="Lim S."/>
        </authorList>
    </citation>
    <scope>NUCLEOTIDE SEQUENCE [LARGE SCALE GENOMIC DNA]</scope>
    <source>
        <strain evidence="9 10">TS118</strain>
    </source>
</reference>
<dbReference type="PANTHER" id="PTHR42873">
    <property type="entry name" value="RIBOSOMAL RNA LARGE SUBUNIT METHYLTRANSFERASE"/>
    <property type="match status" value="1"/>
</dbReference>
<dbReference type="GO" id="GO:0005737">
    <property type="term" value="C:cytoplasm"/>
    <property type="evidence" value="ECO:0007669"/>
    <property type="project" value="UniProtKB-SubCell"/>
</dbReference>
<evidence type="ECO:0000259" key="7">
    <source>
        <dbReference type="Pfam" id="PF10672"/>
    </source>
</evidence>
<evidence type="ECO:0000256" key="5">
    <source>
        <dbReference type="ARBA" id="ARBA00022691"/>
    </source>
</evidence>
<evidence type="ECO:0000313" key="9">
    <source>
        <dbReference type="EMBL" id="QJW89556.1"/>
    </source>
</evidence>
<dbReference type="SUPFAM" id="SSF88697">
    <property type="entry name" value="PUA domain-like"/>
    <property type="match status" value="1"/>
</dbReference>
<feature type="domain" description="S-adenosylmethionine-dependent methyltransferase" evidence="7">
    <location>
        <begin position="108"/>
        <end position="349"/>
    </location>
</feature>
<organism evidence="9 10">
    <name type="scientific">Spirosoma taeanense</name>
    <dbReference type="NCBI Taxonomy" id="2735870"/>
    <lineage>
        <taxon>Bacteria</taxon>
        <taxon>Pseudomonadati</taxon>
        <taxon>Bacteroidota</taxon>
        <taxon>Cytophagia</taxon>
        <taxon>Cytophagales</taxon>
        <taxon>Cytophagaceae</taxon>
        <taxon>Spirosoma</taxon>
    </lineage>
</organism>
<keyword evidence="5" id="KW-0949">S-adenosyl-L-methionine</keyword>
<dbReference type="EMBL" id="CP053435">
    <property type="protein sequence ID" value="QJW89556.1"/>
    <property type="molecule type" value="Genomic_DNA"/>
</dbReference>